<dbReference type="SUPFAM" id="SSF51695">
    <property type="entry name" value="PLC-like phosphodiesterases"/>
    <property type="match status" value="1"/>
</dbReference>
<feature type="chain" id="PRO_5021331153" evidence="1">
    <location>
        <begin position="21"/>
        <end position="265"/>
    </location>
</feature>
<gene>
    <name evidence="3" type="ORF">A5CBH24_23190</name>
</gene>
<proteinExistence type="predicted"/>
<dbReference type="InterPro" id="IPR017946">
    <property type="entry name" value="PLC-like_Pdiesterase_TIM-brl"/>
</dbReference>
<feature type="domain" description="GP-PDE" evidence="2">
    <location>
        <begin position="32"/>
        <end position="263"/>
    </location>
</feature>
<feature type="signal peptide" evidence="1">
    <location>
        <begin position="1"/>
        <end position="20"/>
    </location>
</feature>
<name>A0A4Y1WXM5_9BACT</name>
<dbReference type="Gene3D" id="3.20.20.190">
    <property type="entry name" value="Phosphatidylinositol (PI) phosphodiesterase"/>
    <property type="match status" value="1"/>
</dbReference>
<sequence>MKVMMMSLLMLLLAGGNAEAKKYKPAPRTAKNIVIAHRGYWNTPGAFENSIKAIDNAMNFGIYGSEFDINFTADDSIVVVHGSKHPVVKDLVIQESTFDKVRNTLLGNGEKVPTLREYLLAGKSDPSTQLILEIKKHPTPERENEIVAKTMAMVEELGLEKRVEYISFSWNICEQIRKADRKAVVYYLNGEKSPAELKKAGMNGLDYSLKVIKKHPEWVKQAHDLGLKVNVWTVNKEEDMQAMLDLGVDFITTNNPVELKALIGK</sequence>
<dbReference type="GeneID" id="78343037"/>
<dbReference type="GO" id="GO:0008081">
    <property type="term" value="F:phosphoric diester hydrolase activity"/>
    <property type="evidence" value="ECO:0007669"/>
    <property type="project" value="InterPro"/>
</dbReference>
<dbReference type="AlphaFoldDB" id="A0A4Y1WXM5"/>
<dbReference type="RefSeq" id="WP_227043055.1">
    <property type="nucleotide sequence ID" value="NZ_AP019735.1"/>
</dbReference>
<dbReference type="KEGG" id="acou:A5CBH24_23190"/>
<evidence type="ECO:0000313" key="4">
    <source>
        <dbReference type="Proteomes" id="UP000318946"/>
    </source>
</evidence>
<dbReference type="PROSITE" id="PS51704">
    <property type="entry name" value="GP_PDE"/>
    <property type="match status" value="1"/>
</dbReference>
<dbReference type="Proteomes" id="UP000318946">
    <property type="component" value="Chromosome"/>
</dbReference>
<dbReference type="PANTHER" id="PTHR46211:SF1">
    <property type="entry name" value="GLYCEROPHOSPHODIESTER PHOSPHODIESTERASE, CYTOPLASMIC"/>
    <property type="match status" value="1"/>
</dbReference>
<keyword evidence="1" id="KW-0732">Signal</keyword>
<dbReference type="GO" id="GO:0006629">
    <property type="term" value="P:lipid metabolic process"/>
    <property type="evidence" value="ECO:0007669"/>
    <property type="project" value="InterPro"/>
</dbReference>
<dbReference type="PANTHER" id="PTHR46211">
    <property type="entry name" value="GLYCEROPHOSPHORYL DIESTER PHOSPHODIESTERASE"/>
    <property type="match status" value="1"/>
</dbReference>
<organism evidence="3 4">
    <name type="scientific">Alistipes communis</name>
    <dbReference type="NCBI Taxonomy" id="2585118"/>
    <lineage>
        <taxon>Bacteria</taxon>
        <taxon>Pseudomonadati</taxon>
        <taxon>Bacteroidota</taxon>
        <taxon>Bacteroidia</taxon>
        <taxon>Bacteroidales</taxon>
        <taxon>Rikenellaceae</taxon>
        <taxon>Alistipes</taxon>
    </lineage>
</organism>
<dbReference type="InterPro" id="IPR030395">
    <property type="entry name" value="GP_PDE_dom"/>
</dbReference>
<protein>
    <submittedName>
        <fullName evidence="3">Glycerophosphoryl diester phosphodiesterase</fullName>
    </submittedName>
</protein>
<dbReference type="Pfam" id="PF03009">
    <property type="entry name" value="GDPD"/>
    <property type="match status" value="1"/>
</dbReference>
<evidence type="ECO:0000256" key="1">
    <source>
        <dbReference type="SAM" id="SignalP"/>
    </source>
</evidence>
<evidence type="ECO:0000259" key="2">
    <source>
        <dbReference type="PROSITE" id="PS51704"/>
    </source>
</evidence>
<keyword evidence="4" id="KW-1185">Reference proteome</keyword>
<reference evidence="4" key="1">
    <citation type="submission" date="2019-06" db="EMBL/GenBank/DDBJ databases">
        <title>Alistipes onderdonkii subsp. vulgaris subsp. nov., Alistipes dispar sp. nov. and Alistipes communis sp. nov., isolated from human faeces, and creation of Alistipes onderdonkii subsp. onderdonkii subsp. nov.</title>
        <authorList>
            <person name="Sakamoto M."/>
            <person name="Ikeyama N."/>
            <person name="Ogata Y."/>
            <person name="Suda W."/>
            <person name="Iino T."/>
            <person name="Hattori M."/>
            <person name="Ohkuma M."/>
        </authorList>
    </citation>
    <scope>NUCLEOTIDE SEQUENCE [LARGE SCALE GENOMIC DNA]</scope>
    <source>
        <strain evidence="4">5CBH24</strain>
    </source>
</reference>
<dbReference type="EMBL" id="AP019735">
    <property type="protein sequence ID" value="BBL05006.1"/>
    <property type="molecule type" value="Genomic_DNA"/>
</dbReference>
<accession>A0A4Y1WXM5</accession>
<evidence type="ECO:0000313" key="3">
    <source>
        <dbReference type="EMBL" id="BBL05006.1"/>
    </source>
</evidence>